<proteinExistence type="predicted"/>
<dbReference type="RefSeq" id="WP_184695305.1">
    <property type="nucleotide sequence ID" value="NZ_JACHJN010000009.1"/>
</dbReference>
<accession>A0A841CP06</accession>
<keyword evidence="1" id="KW-1133">Transmembrane helix</keyword>
<sequence>MSYEEKGTWVYLLAGAGSYFVYVIVLLGRVGDGALVDVPFKSAMLWAVGVAVVLSVVGRVVVEIVKPGGSFKRDVRDREIHRFGEYVGGVVLGVGMVGPFVLVLAEAGYFWVANAMYAVFVSAAVVASATKLVSYRRGL</sequence>
<feature type="transmembrane region" description="Helical" evidence="1">
    <location>
        <begin position="83"/>
        <end position="105"/>
    </location>
</feature>
<reference evidence="2 3" key="1">
    <citation type="submission" date="2020-08" db="EMBL/GenBank/DDBJ databases">
        <title>Genomic Encyclopedia of Type Strains, Phase III (KMG-III): the genomes of soil and plant-associated and newly described type strains.</title>
        <authorList>
            <person name="Whitman W."/>
        </authorList>
    </citation>
    <scope>NUCLEOTIDE SEQUENCE [LARGE SCALE GENOMIC DNA]</scope>
    <source>
        <strain evidence="2 3">CECT 8640</strain>
    </source>
</reference>
<evidence type="ECO:0000313" key="2">
    <source>
        <dbReference type="EMBL" id="MBB5958900.1"/>
    </source>
</evidence>
<keyword evidence="1" id="KW-0472">Membrane</keyword>
<comment type="caution">
    <text evidence="2">The sequence shown here is derived from an EMBL/GenBank/DDBJ whole genome shotgun (WGS) entry which is preliminary data.</text>
</comment>
<dbReference type="AlphaFoldDB" id="A0A841CP06"/>
<dbReference type="EMBL" id="JACHJN010000009">
    <property type="protein sequence ID" value="MBB5958900.1"/>
    <property type="molecule type" value="Genomic_DNA"/>
</dbReference>
<name>A0A841CP06_9PSEU</name>
<keyword evidence="1" id="KW-0812">Transmembrane</keyword>
<evidence type="ECO:0000256" key="1">
    <source>
        <dbReference type="SAM" id="Phobius"/>
    </source>
</evidence>
<organism evidence="2 3">
    <name type="scientific">Saccharothrix tamanrassetensis</name>
    <dbReference type="NCBI Taxonomy" id="1051531"/>
    <lineage>
        <taxon>Bacteria</taxon>
        <taxon>Bacillati</taxon>
        <taxon>Actinomycetota</taxon>
        <taxon>Actinomycetes</taxon>
        <taxon>Pseudonocardiales</taxon>
        <taxon>Pseudonocardiaceae</taxon>
        <taxon>Saccharothrix</taxon>
    </lineage>
</organism>
<evidence type="ECO:0000313" key="3">
    <source>
        <dbReference type="Proteomes" id="UP000547510"/>
    </source>
</evidence>
<gene>
    <name evidence="2" type="ORF">FHS29_005509</name>
</gene>
<keyword evidence="3" id="KW-1185">Reference proteome</keyword>
<dbReference type="Proteomes" id="UP000547510">
    <property type="component" value="Unassembled WGS sequence"/>
</dbReference>
<feature type="transmembrane region" description="Helical" evidence="1">
    <location>
        <begin position="111"/>
        <end position="133"/>
    </location>
</feature>
<feature type="transmembrane region" description="Helical" evidence="1">
    <location>
        <begin position="9"/>
        <end position="31"/>
    </location>
</feature>
<feature type="transmembrane region" description="Helical" evidence="1">
    <location>
        <begin position="43"/>
        <end position="62"/>
    </location>
</feature>
<protein>
    <submittedName>
        <fullName evidence="2">Uncharacterized protein</fullName>
    </submittedName>
</protein>